<proteinExistence type="predicted"/>
<dbReference type="PANTHER" id="PTHR37291">
    <property type="entry name" value="5-METHYLCYTOSINE-SPECIFIC RESTRICTION ENZYME B"/>
    <property type="match status" value="1"/>
</dbReference>
<protein>
    <submittedName>
        <fullName evidence="2">ATPase family protein</fullName>
    </submittedName>
</protein>
<evidence type="ECO:0000313" key="2">
    <source>
        <dbReference type="EMBL" id="RYJ39657.1"/>
    </source>
</evidence>
<reference evidence="2 3" key="1">
    <citation type="submission" date="2014-12" db="EMBL/GenBank/DDBJ databases">
        <title>Genome sequence of Flavobacterium anhuiense RCM74.</title>
        <authorList>
            <person name="Kim J.F."/>
            <person name="Song J.Y."/>
            <person name="Kwak M.-J."/>
            <person name="Lee S.-W."/>
        </authorList>
    </citation>
    <scope>NUCLEOTIDE SEQUENCE [LARGE SCALE GENOMIC DNA]</scope>
    <source>
        <strain evidence="2 3">RCM74</strain>
    </source>
</reference>
<dbReference type="InterPro" id="IPR052934">
    <property type="entry name" value="Methyl-DNA_Rec/Restrict_Enz"/>
</dbReference>
<dbReference type="InterPro" id="IPR027417">
    <property type="entry name" value="P-loop_NTPase"/>
</dbReference>
<organism evidence="2 3">
    <name type="scientific">Flavobacterium anhuiense</name>
    <dbReference type="NCBI Taxonomy" id="459526"/>
    <lineage>
        <taxon>Bacteria</taxon>
        <taxon>Pseudomonadati</taxon>
        <taxon>Bacteroidota</taxon>
        <taxon>Flavobacteriia</taxon>
        <taxon>Flavobacteriales</taxon>
        <taxon>Flavobacteriaceae</taxon>
        <taxon>Flavobacterium</taxon>
    </lineage>
</organism>
<dbReference type="CDD" id="cd00009">
    <property type="entry name" value="AAA"/>
    <property type="match status" value="1"/>
</dbReference>
<dbReference type="Proteomes" id="UP000290433">
    <property type="component" value="Unassembled WGS sequence"/>
</dbReference>
<comment type="caution">
    <text evidence="2">The sequence shown here is derived from an EMBL/GenBank/DDBJ whole genome shotgun (WGS) entry which is preliminary data.</text>
</comment>
<gene>
    <name evidence="2" type="ORF">NU08_1326</name>
</gene>
<dbReference type="Pfam" id="PF07728">
    <property type="entry name" value="AAA_5"/>
    <property type="match status" value="1"/>
</dbReference>
<dbReference type="GO" id="GO:0005524">
    <property type="term" value="F:ATP binding"/>
    <property type="evidence" value="ECO:0007669"/>
    <property type="project" value="InterPro"/>
</dbReference>
<accession>A0A444W1A6</accession>
<feature type="domain" description="AAA+ ATPase" evidence="1">
    <location>
        <begin position="400"/>
        <end position="576"/>
    </location>
</feature>
<dbReference type="InterPro" id="IPR011704">
    <property type="entry name" value="ATPase_dyneun-rel_AAA"/>
</dbReference>
<dbReference type="Gene3D" id="3.40.50.300">
    <property type="entry name" value="P-loop containing nucleotide triphosphate hydrolases"/>
    <property type="match status" value="1"/>
</dbReference>
<dbReference type="PANTHER" id="PTHR37291:SF1">
    <property type="entry name" value="TYPE IV METHYL-DIRECTED RESTRICTION ENZYME ECOKMCRB SUBUNIT"/>
    <property type="match status" value="1"/>
</dbReference>
<dbReference type="RefSeq" id="WP_129746352.1">
    <property type="nucleotide sequence ID" value="NZ_JUIV01000003.1"/>
</dbReference>
<sequence>MVDFKILKISHGTYFFSLEDHKFMLQHRLASVHPNTSAMGVSGTTQYENFINAKKGDVFFICRSNESVNVIGMFRDERPLHSLMKNHYEEWIDREFIVLYEPQDKNNYDKTKDKWWLPGNNSTCNEVKNNEFHLFEEKILMPAFGKNIEELEEKRSQELKKLEMSISDISKIQSVFDELSQNDLKIFEIINNLSQIEKLKIYYEYSSKGDIDKQPVVSLRKKNIQYLVESNSPLTKEKVEELKKEVANQFDKNVFQSWSSYFRILYPIYYHQYKTDVVRSIKNLINDTRKDLDIESFTKSNFVHFDGAQNQGFNRVWFAIYNSSHKNQKSAKQLFFNIYNGGYEFGLLSHKNPSINKLISSQNFDYQELLEVYRKFIPEIKEDDNTKYTEMNDLKELLEYKKQIILQGPPGTGKTYTAKDLAEFIVNDTVSINKKEQAEYISKCNQIDIIQFHPAYTYEDFIRGIITEPFGDKVIYTSKDKLFLEMVEKASRNSNPHILIIDEINRANLSSVLGELIYALEYRNESFKSMYANKQGIYEITIPENLYIIGTMNTADRSVGHLDYALRRRFAFYDILPKNFEQEEAFQSELFQLVSRLFVKEIKSSTAELEASEHLSLEFQDRPQDIWLGHSYFFKKENMDFSLQLKYEIVPILQEYVKDGILNNTEAVAQIIKDLLKYQDVNS</sequence>
<evidence type="ECO:0000259" key="1">
    <source>
        <dbReference type="SMART" id="SM00382"/>
    </source>
</evidence>
<dbReference type="OrthoDB" id="9781481at2"/>
<name>A0A444W1A6_9FLAO</name>
<dbReference type="SMART" id="SM00382">
    <property type="entry name" value="AAA"/>
    <property type="match status" value="1"/>
</dbReference>
<dbReference type="SUPFAM" id="SSF52540">
    <property type="entry name" value="P-loop containing nucleoside triphosphate hydrolases"/>
    <property type="match status" value="1"/>
</dbReference>
<dbReference type="GO" id="GO:0016887">
    <property type="term" value="F:ATP hydrolysis activity"/>
    <property type="evidence" value="ECO:0007669"/>
    <property type="project" value="InterPro"/>
</dbReference>
<evidence type="ECO:0000313" key="3">
    <source>
        <dbReference type="Proteomes" id="UP000290433"/>
    </source>
</evidence>
<dbReference type="InterPro" id="IPR003593">
    <property type="entry name" value="AAA+_ATPase"/>
</dbReference>
<dbReference type="EMBL" id="JUIV01000003">
    <property type="protein sequence ID" value="RYJ39657.1"/>
    <property type="molecule type" value="Genomic_DNA"/>
</dbReference>
<dbReference type="AlphaFoldDB" id="A0A444W1A6"/>